<dbReference type="InterPro" id="IPR043129">
    <property type="entry name" value="ATPase_NBD"/>
</dbReference>
<dbReference type="SUPFAM" id="SSF53067">
    <property type="entry name" value="Actin-like ATPase domain"/>
    <property type="match status" value="2"/>
</dbReference>
<sequence>MKSYIGIDLGTTNSAICSYEDGRTRIWKSPEQNDVTPSAIYIGKRDRKFIGIRAYNLEPKEPGNVAMLFKRVMGTSTPIKLPAVDITMTPEECSSEILRTLLHCLPEELREALRNDPEMGTVITVPAVFDQMKKTATMQAAEQAGIGKVALMQEPVAAVMHVMKARNADGTFLIYDLGGGTLDITLAESGGGHVNILALGGIEMCGGRDFDRRLVSDMVEPWLRKTFDLPGNWPDKLRRMATWAAEQAKIELSSREEATIYLLEGDVDIRDQNNQHIYIDVKIDRNILNKLIHEKVDESIKVARETLDKAGLSPHDVDHIVFIGGPTHYKPLRDQVSSELGIAASTEVNPMTAVAEGAALFAESIDWGSENRSQKSSRGTLKPAAALKLNVNFNYNARTPSKEAKIIIQAEGKVMSGTECQVESLETGWKSGLFPLKHGETIDVPLFKDGENEFKVSVFDDFRGISTHKIVITRTAATVDAIPASRSIGLVVLDKLGGSEAIEWCVQEGDHLPKKQSGTVKAAESLKAGSTSSLNFKLVEGETDVPKDNRFIGVLKIKGTDLDDEAIPAGADLDYDFEMRDSGEIVLKVSVPCIGYCSDKNFYSHKEGQIDYSEEKESVRVSKEGERMLQRLVEIERVVDDRRLEQARSKLKGKGALYLDGNFDEKLDPERVKEASEEIYKARCLMDQVRKDHRKPIRQLELNKVRRRFNEDIRQYARPSEENAFDNLTRTAQRSIDRDDNDFESHLSELKSKNFAILWRQDWYVIQHFKLMISSPPYFSDQVRFQQLVEHGKRAIKKDDIDELRQVVRDLYQIWISTDPSLDDDVIVDTNIIRG</sequence>
<keyword evidence="6" id="KW-0143">Chaperone</keyword>
<evidence type="ECO:0000256" key="6">
    <source>
        <dbReference type="ARBA" id="ARBA00023186"/>
    </source>
</evidence>
<dbReference type="Proteomes" id="UP000035054">
    <property type="component" value="Unassembled WGS sequence"/>
</dbReference>
<dbReference type="InterPro" id="IPR013126">
    <property type="entry name" value="Hsp_70_fam"/>
</dbReference>
<dbReference type="Gene3D" id="3.90.640.10">
    <property type="entry name" value="Actin, Chain A, domain 4"/>
    <property type="match status" value="1"/>
</dbReference>
<evidence type="ECO:0000256" key="4">
    <source>
        <dbReference type="ARBA" id="ARBA00022840"/>
    </source>
</evidence>
<name>A0A6N3XCC7_9SYNE</name>
<evidence type="ECO:0000256" key="1">
    <source>
        <dbReference type="ARBA" id="ARBA00007381"/>
    </source>
</evidence>
<dbReference type="InterPro" id="IPR029047">
    <property type="entry name" value="HSP70_peptide-bd_sf"/>
</dbReference>
<evidence type="ECO:0000313" key="7">
    <source>
        <dbReference type="EMBL" id="KKZ14195.1"/>
    </source>
</evidence>
<dbReference type="PRINTS" id="PR00301">
    <property type="entry name" value="HEATSHOCK70"/>
</dbReference>
<keyword evidence="2" id="KW-0597">Phosphoprotein</keyword>
<reference evidence="7 8" key="1">
    <citation type="submission" date="2015-01" db="EMBL/GenBank/DDBJ databases">
        <title>Lifestyle Evolution in Cyanobacterial Symbionts of Sponges.</title>
        <authorList>
            <person name="Burgsdorf I."/>
            <person name="Slaby B.M."/>
            <person name="Handley K.M."/>
            <person name="Haber M."/>
            <person name="Blom J."/>
            <person name="Marshall C.W."/>
            <person name="Gilbert J.A."/>
            <person name="Hentschel U."/>
            <person name="Steindler L."/>
        </authorList>
    </citation>
    <scope>NUCLEOTIDE SEQUENCE [LARGE SCALE GENOMIC DNA]</scope>
    <source>
        <strain evidence="7">142</strain>
    </source>
</reference>
<organism evidence="7 8">
    <name type="scientific">Candidatus Synechococcus spongiarum 142</name>
    <dbReference type="NCBI Taxonomy" id="1608213"/>
    <lineage>
        <taxon>Bacteria</taxon>
        <taxon>Bacillati</taxon>
        <taxon>Cyanobacteriota</taxon>
        <taxon>Cyanophyceae</taxon>
        <taxon>Synechococcales</taxon>
        <taxon>Synechococcaceae</taxon>
        <taxon>Synechococcus</taxon>
    </lineage>
</organism>
<dbReference type="Pfam" id="PF00012">
    <property type="entry name" value="HSP70"/>
    <property type="match status" value="1"/>
</dbReference>
<dbReference type="GO" id="GO:0005524">
    <property type="term" value="F:ATP binding"/>
    <property type="evidence" value="ECO:0007669"/>
    <property type="project" value="UniProtKB-KW"/>
</dbReference>
<dbReference type="InterPro" id="IPR018181">
    <property type="entry name" value="Heat_shock_70_CS"/>
</dbReference>
<keyword evidence="5 7" id="KW-0346">Stress response</keyword>
<comment type="similarity">
    <text evidence="1">Belongs to the heat shock protein 70 family.</text>
</comment>
<dbReference type="AlphaFoldDB" id="A0A6N3XCC7"/>
<proteinExistence type="inferred from homology"/>
<evidence type="ECO:0000313" key="8">
    <source>
        <dbReference type="Proteomes" id="UP000035054"/>
    </source>
</evidence>
<evidence type="ECO:0000256" key="5">
    <source>
        <dbReference type="ARBA" id="ARBA00023016"/>
    </source>
</evidence>
<evidence type="ECO:0000256" key="2">
    <source>
        <dbReference type="ARBA" id="ARBA00022553"/>
    </source>
</evidence>
<keyword evidence="4" id="KW-0067">ATP-binding</keyword>
<dbReference type="GO" id="GO:0140662">
    <property type="term" value="F:ATP-dependent protein folding chaperone"/>
    <property type="evidence" value="ECO:0007669"/>
    <property type="project" value="InterPro"/>
</dbReference>
<evidence type="ECO:0000256" key="3">
    <source>
        <dbReference type="ARBA" id="ARBA00022741"/>
    </source>
</evidence>
<dbReference type="EMBL" id="JXUO01000181">
    <property type="protein sequence ID" value="KKZ14195.1"/>
    <property type="molecule type" value="Genomic_DNA"/>
</dbReference>
<comment type="caution">
    <text evidence="7">The sequence shown here is derived from an EMBL/GenBank/DDBJ whole genome shotgun (WGS) entry which is preliminary data.</text>
</comment>
<accession>A0A6N3XCC7</accession>
<keyword evidence="3" id="KW-0547">Nucleotide-binding</keyword>
<gene>
    <name evidence="7" type="ORF">TH68_05540</name>
</gene>
<protein>
    <submittedName>
        <fullName evidence="7">Heat shock protein Hsp70</fullName>
    </submittedName>
</protein>
<dbReference type="CDD" id="cd24029">
    <property type="entry name" value="ASKHA_NBD_HSP70_DnaK_HscA_HscC"/>
    <property type="match status" value="1"/>
</dbReference>
<dbReference type="PANTHER" id="PTHR19375">
    <property type="entry name" value="HEAT SHOCK PROTEIN 70KDA"/>
    <property type="match status" value="1"/>
</dbReference>
<dbReference type="Gene3D" id="2.60.34.10">
    <property type="entry name" value="Substrate Binding Domain Of DNAk, Chain A, domain 1"/>
    <property type="match status" value="1"/>
</dbReference>
<dbReference type="PROSITE" id="PS00297">
    <property type="entry name" value="HSP70_1"/>
    <property type="match status" value="1"/>
</dbReference>
<dbReference type="Gene3D" id="3.30.420.40">
    <property type="match status" value="2"/>
</dbReference>